<keyword evidence="10" id="KW-1185">Reference proteome</keyword>
<protein>
    <recommendedName>
        <fullName evidence="8">Peptidase M3A/M3B catalytic domain-containing protein</fullName>
    </recommendedName>
</protein>
<dbReference type="Pfam" id="PF01432">
    <property type="entry name" value="Peptidase_M3"/>
    <property type="match status" value="1"/>
</dbReference>
<evidence type="ECO:0000313" key="10">
    <source>
        <dbReference type="Proteomes" id="UP000578531"/>
    </source>
</evidence>
<dbReference type="GO" id="GO:0005758">
    <property type="term" value="C:mitochondrial intermembrane space"/>
    <property type="evidence" value="ECO:0007669"/>
    <property type="project" value="TreeGrafter"/>
</dbReference>
<dbReference type="SUPFAM" id="SSF55486">
    <property type="entry name" value="Metalloproteases ('zincins'), catalytic domain"/>
    <property type="match status" value="1"/>
</dbReference>
<comment type="similarity">
    <text evidence="1 7">Belongs to the peptidase M3 family.</text>
</comment>
<evidence type="ECO:0000256" key="5">
    <source>
        <dbReference type="ARBA" id="ARBA00022833"/>
    </source>
</evidence>
<accession>A0A8H6G5I7</accession>
<keyword evidence="6 7" id="KW-0482">Metalloprotease</keyword>
<proteinExistence type="inferred from homology"/>
<dbReference type="InterPro" id="IPR001567">
    <property type="entry name" value="Pept_M3A_M3B_dom"/>
</dbReference>
<name>A0A8H6G5I7_9LECA</name>
<comment type="caution">
    <text evidence="9">The sequence shown here is derived from an EMBL/GenBank/DDBJ whole genome shotgun (WGS) entry which is preliminary data.</text>
</comment>
<comment type="cofactor">
    <cofactor evidence="7">
        <name>Zn(2+)</name>
        <dbReference type="ChEBI" id="CHEBI:29105"/>
    </cofactor>
    <text evidence="7">Binds 1 zinc ion.</text>
</comment>
<evidence type="ECO:0000313" key="9">
    <source>
        <dbReference type="EMBL" id="KAF6240927.1"/>
    </source>
</evidence>
<dbReference type="GO" id="GO:0006508">
    <property type="term" value="P:proteolysis"/>
    <property type="evidence" value="ECO:0007669"/>
    <property type="project" value="UniProtKB-KW"/>
</dbReference>
<evidence type="ECO:0000256" key="7">
    <source>
        <dbReference type="RuleBase" id="RU003435"/>
    </source>
</evidence>
<keyword evidence="3 7" id="KW-0479">Metal-binding</keyword>
<dbReference type="Proteomes" id="UP000578531">
    <property type="component" value="Unassembled WGS sequence"/>
</dbReference>
<dbReference type="GO" id="GO:0006518">
    <property type="term" value="P:peptide metabolic process"/>
    <property type="evidence" value="ECO:0007669"/>
    <property type="project" value="TreeGrafter"/>
</dbReference>
<dbReference type="RefSeq" id="XP_037170175.1">
    <property type="nucleotide sequence ID" value="XM_037302668.1"/>
</dbReference>
<evidence type="ECO:0000259" key="8">
    <source>
        <dbReference type="Pfam" id="PF01432"/>
    </source>
</evidence>
<evidence type="ECO:0000256" key="6">
    <source>
        <dbReference type="ARBA" id="ARBA00023049"/>
    </source>
</evidence>
<reference evidence="9 10" key="1">
    <citation type="journal article" date="2020" name="Genomics">
        <title>Complete, high-quality genomes from long-read metagenomic sequencing of two wolf lichen thalli reveals enigmatic genome architecture.</title>
        <authorList>
            <person name="McKenzie S.K."/>
            <person name="Walston R.F."/>
            <person name="Allen J.L."/>
        </authorList>
    </citation>
    <scope>NUCLEOTIDE SEQUENCE [LARGE SCALE GENOMIC DNA]</scope>
    <source>
        <strain evidence="9">WasteWater2</strain>
    </source>
</reference>
<dbReference type="GO" id="GO:0004222">
    <property type="term" value="F:metalloendopeptidase activity"/>
    <property type="evidence" value="ECO:0007669"/>
    <property type="project" value="InterPro"/>
</dbReference>
<dbReference type="InterPro" id="IPR045090">
    <property type="entry name" value="Pept_M3A_M3B"/>
</dbReference>
<sequence>MTIHEPKSHEEAEAFKLSEMYNKLGYEITQLDSPAQLGGGYDWGHGETTFGHLLGGYDAGYYGYLSSQVYSADMFHTVFAKDPMNREEGRRYRHMVLEKGGSQDEMETLKGFLGREPNGDAFYRELGLA</sequence>
<evidence type="ECO:0000256" key="2">
    <source>
        <dbReference type="ARBA" id="ARBA00022670"/>
    </source>
</evidence>
<dbReference type="GO" id="GO:0046872">
    <property type="term" value="F:metal ion binding"/>
    <property type="evidence" value="ECO:0007669"/>
    <property type="project" value="UniProtKB-UniRule"/>
</dbReference>
<dbReference type="InterPro" id="IPR024077">
    <property type="entry name" value="Neurolysin/TOP_dom2"/>
</dbReference>
<dbReference type="PANTHER" id="PTHR11804">
    <property type="entry name" value="PROTEASE M3 THIMET OLIGOPEPTIDASE-RELATED"/>
    <property type="match status" value="1"/>
</dbReference>
<dbReference type="GeneID" id="59282398"/>
<dbReference type="EMBL" id="JACCJC010000002">
    <property type="protein sequence ID" value="KAF6240927.1"/>
    <property type="molecule type" value="Genomic_DNA"/>
</dbReference>
<keyword evidence="2 7" id="KW-0645">Protease</keyword>
<evidence type="ECO:0000256" key="1">
    <source>
        <dbReference type="ARBA" id="ARBA00006040"/>
    </source>
</evidence>
<dbReference type="PANTHER" id="PTHR11804:SF84">
    <property type="entry name" value="SACCHAROLYSIN"/>
    <property type="match status" value="1"/>
</dbReference>
<dbReference type="OrthoDB" id="534666at2759"/>
<evidence type="ECO:0000256" key="3">
    <source>
        <dbReference type="ARBA" id="ARBA00022723"/>
    </source>
</evidence>
<dbReference type="AlphaFoldDB" id="A0A8H6G5I7"/>
<evidence type="ECO:0000256" key="4">
    <source>
        <dbReference type="ARBA" id="ARBA00022801"/>
    </source>
</evidence>
<dbReference type="Gene3D" id="1.10.1370.10">
    <property type="entry name" value="Neurolysin, domain 3"/>
    <property type="match status" value="1"/>
</dbReference>
<gene>
    <name evidence="9" type="ORF">HO173_000719</name>
</gene>
<keyword evidence="5 7" id="KW-0862">Zinc</keyword>
<feature type="domain" description="Peptidase M3A/M3B catalytic" evidence="8">
    <location>
        <begin position="1"/>
        <end position="127"/>
    </location>
</feature>
<keyword evidence="4 7" id="KW-0378">Hydrolase</keyword>
<organism evidence="9 10">
    <name type="scientific">Letharia columbiana</name>
    <dbReference type="NCBI Taxonomy" id="112416"/>
    <lineage>
        <taxon>Eukaryota</taxon>
        <taxon>Fungi</taxon>
        <taxon>Dikarya</taxon>
        <taxon>Ascomycota</taxon>
        <taxon>Pezizomycotina</taxon>
        <taxon>Lecanoromycetes</taxon>
        <taxon>OSLEUM clade</taxon>
        <taxon>Lecanoromycetidae</taxon>
        <taxon>Lecanorales</taxon>
        <taxon>Lecanorineae</taxon>
        <taxon>Parmeliaceae</taxon>
        <taxon>Letharia</taxon>
    </lineage>
</organism>